<dbReference type="AlphaFoldDB" id="A0A8S1HCZ9"/>
<dbReference type="Proteomes" id="UP000835052">
    <property type="component" value="Unassembled WGS sequence"/>
</dbReference>
<dbReference type="OrthoDB" id="441890at2759"/>
<dbReference type="PANTHER" id="PTHR13379">
    <property type="entry name" value="UNCHARACTERIZED DUF1308"/>
    <property type="match status" value="1"/>
</dbReference>
<evidence type="ECO:0000256" key="1">
    <source>
        <dbReference type="ARBA" id="ARBA00006588"/>
    </source>
</evidence>
<evidence type="ECO:0000313" key="5">
    <source>
        <dbReference type="Proteomes" id="UP000835052"/>
    </source>
</evidence>
<protein>
    <recommendedName>
        <fullName evidence="6">DUF1308 domain-containing protein</fullName>
    </recommendedName>
</protein>
<evidence type="ECO:0000259" key="3">
    <source>
        <dbReference type="Pfam" id="PF18474"/>
    </source>
</evidence>
<proteinExistence type="inferred from homology"/>
<reference evidence="4" key="1">
    <citation type="submission" date="2020-10" db="EMBL/GenBank/DDBJ databases">
        <authorList>
            <person name="Kikuchi T."/>
        </authorList>
    </citation>
    <scope>NUCLEOTIDE SEQUENCE</scope>
    <source>
        <strain evidence="4">NKZ352</strain>
    </source>
</reference>
<comment type="similarity">
    <text evidence="1">Belongs to the UPF0415 family.</text>
</comment>
<organism evidence="4 5">
    <name type="scientific">Caenorhabditis auriculariae</name>
    <dbReference type="NCBI Taxonomy" id="2777116"/>
    <lineage>
        <taxon>Eukaryota</taxon>
        <taxon>Metazoa</taxon>
        <taxon>Ecdysozoa</taxon>
        <taxon>Nematoda</taxon>
        <taxon>Chromadorea</taxon>
        <taxon>Rhabditida</taxon>
        <taxon>Rhabditina</taxon>
        <taxon>Rhabditomorpha</taxon>
        <taxon>Rhabditoidea</taxon>
        <taxon>Rhabditidae</taxon>
        <taxon>Peloderinae</taxon>
        <taxon>Caenorhabditis</taxon>
    </lineage>
</organism>
<accession>A0A8S1HCZ9</accession>
<name>A0A8S1HCZ9_9PELO</name>
<dbReference type="Pfam" id="PF07000">
    <property type="entry name" value="DUF1308"/>
    <property type="match status" value="1"/>
</dbReference>
<sequence length="392" mass="44395">MVDQQIDIAELLKCRLAVAKGILHERLAKPPFTTIDGVEKLKNRLTSEIRFLETIESGKQPLEKKFVETSNIMHFENIVNKAEKYEGVTAVLQTFTIKNVEDGDRTMKHIVDIVANNGNRWIKVISRSPKGICMDWLTGASRNILEQANDYIQMSKRFMRNFSAPEVVFDFTAGVPDRIANKLRSEGVNVVGTLVDINTITKVPEDFLEMLDVSETKDVETSSSEPYQPPINLDVSAVFVLVSNLTHEGGTNHRFSSKLLTQQAEMEREQPARRNLLEKIEGRDWIMCKTAFEAVKTIVYTVGGETERERWEELIRKVRIVEDNPSPKSELLQLSDRINSRSIVIFGSGDHYKAVTATANKHFVSSAHHQGVAFDVVLHESRALSEQKEQEL</sequence>
<comment type="caution">
    <text evidence="4">The sequence shown here is derived from an EMBL/GenBank/DDBJ whole genome shotgun (WGS) entry which is preliminary data.</text>
</comment>
<gene>
    <name evidence="4" type="ORF">CAUJ_LOCUS8067</name>
</gene>
<dbReference type="Pfam" id="PF18474">
    <property type="entry name" value="DUF5614"/>
    <property type="match status" value="1"/>
</dbReference>
<evidence type="ECO:0000259" key="2">
    <source>
        <dbReference type="Pfam" id="PF07000"/>
    </source>
</evidence>
<keyword evidence="5" id="KW-1185">Reference proteome</keyword>
<feature type="domain" description="DUF5614" evidence="3">
    <location>
        <begin position="10"/>
        <end position="207"/>
    </location>
</feature>
<dbReference type="InterPro" id="IPR041076">
    <property type="entry name" value="DUF5614"/>
</dbReference>
<evidence type="ECO:0000313" key="4">
    <source>
        <dbReference type="EMBL" id="CAD6192148.1"/>
    </source>
</evidence>
<dbReference type="InterPro" id="IPR010733">
    <property type="entry name" value="DUF1308"/>
</dbReference>
<evidence type="ECO:0008006" key="6">
    <source>
        <dbReference type="Google" id="ProtNLM"/>
    </source>
</evidence>
<dbReference type="EMBL" id="CAJGYM010000026">
    <property type="protein sequence ID" value="CAD6192148.1"/>
    <property type="molecule type" value="Genomic_DNA"/>
</dbReference>
<feature type="domain" description="DUF1308" evidence="2">
    <location>
        <begin position="231"/>
        <end position="390"/>
    </location>
</feature>
<dbReference type="PANTHER" id="PTHR13379:SF0">
    <property type="entry name" value="UPF0415 PROTEIN C7ORF25"/>
    <property type="match status" value="1"/>
</dbReference>